<dbReference type="PANTHER" id="PTHR42937:SF1">
    <property type="entry name" value="DIAMINOPROPIONATE AMMONIA-LYASE"/>
    <property type="match status" value="1"/>
</dbReference>
<dbReference type="Pfam" id="PF00291">
    <property type="entry name" value="PALP"/>
    <property type="match status" value="1"/>
</dbReference>
<reference evidence="4 5" key="1">
    <citation type="submission" date="2014-02" db="EMBL/GenBank/DDBJ databases">
        <title>Whole genome shotgun sequence of Rhodococcus wratislaviensis NBRC 100605.</title>
        <authorList>
            <person name="Hosoyama A."/>
            <person name="Tsuchikane K."/>
            <person name="Yoshida I."/>
            <person name="Ohji S."/>
            <person name="Ichikawa N."/>
            <person name="Yamazoe A."/>
            <person name="Fujita N."/>
        </authorList>
    </citation>
    <scope>NUCLEOTIDE SEQUENCE [LARGE SCALE GENOMIC DNA]</scope>
    <source>
        <strain evidence="4 5">NBRC 100605</strain>
    </source>
</reference>
<evidence type="ECO:0000256" key="1">
    <source>
        <dbReference type="ARBA" id="ARBA00001933"/>
    </source>
</evidence>
<comment type="cofactor">
    <cofactor evidence="1">
        <name>pyridoxal 5'-phosphate</name>
        <dbReference type="ChEBI" id="CHEBI:597326"/>
    </cofactor>
</comment>
<dbReference type="EMBL" id="BAWF01000038">
    <property type="protein sequence ID" value="GAF47178.1"/>
    <property type="molecule type" value="Genomic_DNA"/>
</dbReference>
<feature type="domain" description="Tryptophan synthase beta chain-like PALP" evidence="3">
    <location>
        <begin position="37"/>
        <end position="369"/>
    </location>
</feature>
<comment type="caution">
    <text evidence="4">The sequence shown here is derived from an EMBL/GenBank/DDBJ whole genome shotgun (WGS) entry which is preliminary data.</text>
</comment>
<dbReference type="GO" id="GO:1901605">
    <property type="term" value="P:alpha-amino acid metabolic process"/>
    <property type="evidence" value="ECO:0007669"/>
    <property type="project" value="UniProtKB-ARBA"/>
</dbReference>
<dbReference type="NCBIfam" id="NF006058">
    <property type="entry name" value="PRK08206.1"/>
    <property type="match status" value="1"/>
</dbReference>
<dbReference type="InterPro" id="IPR001926">
    <property type="entry name" value="TrpB-like_PALP"/>
</dbReference>
<dbReference type="SUPFAM" id="SSF53686">
    <property type="entry name" value="Tryptophan synthase beta subunit-like PLP-dependent enzymes"/>
    <property type="match status" value="1"/>
</dbReference>
<proteinExistence type="predicted"/>
<keyword evidence="4" id="KW-0456">Lyase</keyword>
<dbReference type="PANTHER" id="PTHR42937">
    <property type="match status" value="1"/>
</dbReference>
<evidence type="ECO:0000259" key="3">
    <source>
        <dbReference type="Pfam" id="PF00291"/>
    </source>
</evidence>
<dbReference type="InterPro" id="IPR036052">
    <property type="entry name" value="TrpB-like_PALP_sf"/>
</dbReference>
<dbReference type="OrthoDB" id="34584at2"/>
<keyword evidence="5" id="KW-1185">Reference proteome</keyword>
<accession>X0PVE0</accession>
<organism evidence="4 5">
    <name type="scientific">Rhodococcus wratislaviensis NBRC 100605</name>
    <dbReference type="NCBI Taxonomy" id="1219028"/>
    <lineage>
        <taxon>Bacteria</taxon>
        <taxon>Bacillati</taxon>
        <taxon>Actinomycetota</taxon>
        <taxon>Actinomycetes</taxon>
        <taxon>Mycobacteriales</taxon>
        <taxon>Nocardiaceae</taxon>
        <taxon>Rhodococcus</taxon>
    </lineage>
</organism>
<sequence>MGGMTSLEATRWYSHSAARDWRTQAPGSAVQFHRTLDGYVPTPLTELPSLAAELSVGRVFVKDESNRLGLPAFKILGASWATCRALSDWLGMDPVTMTVPRLSARLGEVVTNPKDLTLVTATDGNHGRAVSRMAALLGVSARVYIPAGLSRAAVDAIGGEGAQVIDFDGSYDEVVAAANASTADRPLDFLIQDTSWDGYVDVPQWIVEGYITLFAEIDESLRAEGLEPHLVACPVGVGSLAHAMVDHYRSGGARPSLLSVEPITAACVAESLGAGTPTSVDTSTPTIMAGLNCGTPSAIGWPSLQQGLDAAISISDDESRTAVTDLTDLGQDVGPCGAASLAGVRAALSDADRRRALGLGSESVVVLISTEGLAANPLDGR</sequence>
<evidence type="ECO:0000256" key="2">
    <source>
        <dbReference type="ARBA" id="ARBA00022898"/>
    </source>
</evidence>
<dbReference type="GO" id="GO:0016829">
    <property type="term" value="F:lyase activity"/>
    <property type="evidence" value="ECO:0007669"/>
    <property type="project" value="UniProtKB-KW"/>
</dbReference>
<evidence type="ECO:0000313" key="5">
    <source>
        <dbReference type="Proteomes" id="UP000019491"/>
    </source>
</evidence>
<evidence type="ECO:0000313" key="4">
    <source>
        <dbReference type="EMBL" id="GAF47178.1"/>
    </source>
</evidence>
<name>X0PVE0_RHOWR</name>
<protein>
    <submittedName>
        <fullName evidence="4">Putative diaminopropionate ammonia-lyase</fullName>
    </submittedName>
</protein>
<dbReference type="Proteomes" id="UP000019491">
    <property type="component" value="Unassembled WGS sequence"/>
</dbReference>
<keyword evidence="2" id="KW-0663">Pyridoxal phosphate</keyword>
<gene>
    <name evidence="4" type="ORF">RW1_038_01000</name>
</gene>
<dbReference type="Gene3D" id="3.40.50.1100">
    <property type="match status" value="2"/>
</dbReference>
<dbReference type="AlphaFoldDB" id="X0PVE0"/>